<evidence type="ECO:0000313" key="3">
    <source>
        <dbReference type="Proteomes" id="UP000694560"/>
    </source>
</evidence>
<keyword evidence="3" id="KW-1185">Reference proteome</keyword>
<proteinExistence type="predicted"/>
<evidence type="ECO:0000256" key="1">
    <source>
        <dbReference type="SAM" id="MobiDB-lite"/>
    </source>
</evidence>
<protein>
    <submittedName>
        <fullName evidence="2">Uncharacterized protein</fullName>
    </submittedName>
</protein>
<accession>A0A8C5T3G8</accession>
<sequence>HSNHLMDYQENNLPDGTVPLLQDSASELATEKSHKNCADSKKEDDTKASKEGNITLVGTSLSQKAEVENHKYDMKKSTTAPPSLTDISSAMCSEGPDCHSTMALQDSDISHLIDEVSLSTESELDSTVSALIGQLDGTDDQTPLAPVSSTLGSSGQTPRVGAALPHVFAATPAAECKSHRELICKKILNSLENNLPGSPCSSSLSLVNAHPNRNCSTKCGPSWEAPESVSSFGSNNLIFEEALGDPVTGEHSDSSSLMEVDGGSQELLVTACEYRREDMSQLASPLRLRQKQDPGHAAGRTSGNSTTAGLCSAGPYCSENFRTAGSLLPYPPPCENVGVLCQQHSDRQQDAMCTPQLSSASPLLPAPFSPHPAIQQSSPCKSKSLGDLTSEDISCNFESKYQYISRSFISSGLRDRKLAAMQSVRPHSTDALTEQLRKLLSLEQEDGLECSGQGDEECPRALVRKLSSRSQSRVRNIASRARERQEAAGRPRPCEPVPGVVLRNKGAVSPLAVNRHSTGSYIARYLHGCPGERRGVPEGACSALQHGCGGCGERLCTHGPGLPLPPGAQDQPEIYFLLRL</sequence>
<feature type="compositionally biased region" description="Basic and acidic residues" evidence="1">
    <location>
        <begin position="29"/>
        <end position="50"/>
    </location>
</feature>
<organism evidence="2 3">
    <name type="scientific">Malurus cyaneus samueli</name>
    <dbReference type="NCBI Taxonomy" id="2593467"/>
    <lineage>
        <taxon>Eukaryota</taxon>
        <taxon>Metazoa</taxon>
        <taxon>Chordata</taxon>
        <taxon>Craniata</taxon>
        <taxon>Vertebrata</taxon>
        <taxon>Euteleostomi</taxon>
        <taxon>Archelosauria</taxon>
        <taxon>Archosauria</taxon>
        <taxon>Dinosauria</taxon>
        <taxon>Saurischia</taxon>
        <taxon>Theropoda</taxon>
        <taxon>Coelurosauria</taxon>
        <taxon>Aves</taxon>
        <taxon>Neognathae</taxon>
        <taxon>Neoaves</taxon>
        <taxon>Telluraves</taxon>
        <taxon>Australaves</taxon>
        <taxon>Passeriformes</taxon>
        <taxon>Meliphagoidea</taxon>
        <taxon>Maluridae</taxon>
        <taxon>Malurus</taxon>
    </lineage>
</organism>
<name>A0A8C5T3G8_9PASS</name>
<dbReference type="AlphaFoldDB" id="A0A8C5T3G8"/>
<reference evidence="2" key="1">
    <citation type="submission" date="2025-08" db="UniProtKB">
        <authorList>
            <consortium name="Ensembl"/>
        </authorList>
    </citation>
    <scope>IDENTIFICATION</scope>
</reference>
<feature type="region of interest" description="Disordered" evidence="1">
    <location>
        <begin position="282"/>
        <end position="304"/>
    </location>
</feature>
<reference evidence="2" key="2">
    <citation type="submission" date="2025-09" db="UniProtKB">
        <authorList>
            <consortium name="Ensembl"/>
        </authorList>
    </citation>
    <scope>IDENTIFICATION</scope>
</reference>
<dbReference type="Ensembl" id="ENSMCST00000001669.1">
    <property type="protein sequence ID" value="ENSMCSP00000001628.1"/>
    <property type="gene ID" value="ENSMCSG00000001221.1"/>
</dbReference>
<feature type="region of interest" description="Disordered" evidence="1">
    <location>
        <begin position="1"/>
        <end position="52"/>
    </location>
</feature>
<evidence type="ECO:0000313" key="2">
    <source>
        <dbReference type="Ensembl" id="ENSMCSP00000001628.1"/>
    </source>
</evidence>
<feature type="region of interest" description="Disordered" evidence="1">
    <location>
        <begin position="473"/>
        <end position="495"/>
    </location>
</feature>
<feature type="compositionally biased region" description="Basic and acidic residues" evidence="1">
    <location>
        <begin position="480"/>
        <end position="493"/>
    </location>
</feature>
<dbReference type="OrthoDB" id="269822at2759"/>
<dbReference type="Proteomes" id="UP000694560">
    <property type="component" value="Unplaced"/>
</dbReference>